<feature type="compositionally biased region" description="Basic and acidic residues" evidence="1">
    <location>
        <begin position="8"/>
        <end position="18"/>
    </location>
</feature>
<evidence type="ECO:0000313" key="2">
    <source>
        <dbReference type="EMBL" id="KAK1598841.1"/>
    </source>
</evidence>
<organism evidence="2 3">
    <name type="scientific">Colletotrichum navitas</name>
    <dbReference type="NCBI Taxonomy" id="681940"/>
    <lineage>
        <taxon>Eukaryota</taxon>
        <taxon>Fungi</taxon>
        <taxon>Dikarya</taxon>
        <taxon>Ascomycota</taxon>
        <taxon>Pezizomycotina</taxon>
        <taxon>Sordariomycetes</taxon>
        <taxon>Hypocreomycetidae</taxon>
        <taxon>Glomerellales</taxon>
        <taxon>Glomerellaceae</taxon>
        <taxon>Colletotrichum</taxon>
        <taxon>Colletotrichum graminicola species complex</taxon>
    </lineage>
</organism>
<reference evidence="2" key="1">
    <citation type="submission" date="2021-06" db="EMBL/GenBank/DDBJ databases">
        <title>Comparative genomics, transcriptomics and evolutionary studies reveal genomic signatures of adaptation to plant cell wall in hemibiotrophic fungi.</title>
        <authorList>
            <consortium name="DOE Joint Genome Institute"/>
            <person name="Baroncelli R."/>
            <person name="Diaz J.F."/>
            <person name="Benocci T."/>
            <person name="Peng M."/>
            <person name="Battaglia E."/>
            <person name="Haridas S."/>
            <person name="Andreopoulos W."/>
            <person name="Labutti K."/>
            <person name="Pangilinan J."/>
            <person name="Floch G.L."/>
            <person name="Makela M.R."/>
            <person name="Henrissat B."/>
            <person name="Grigoriev I.V."/>
            <person name="Crouch J.A."/>
            <person name="De Vries R.P."/>
            <person name="Sukno S.A."/>
            <person name="Thon M.R."/>
        </authorList>
    </citation>
    <scope>NUCLEOTIDE SEQUENCE</scope>
    <source>
        <strain evidence="2">CBS 125086</strain>
    </source>
</reference>
<dbReference type="EMBL" id="JAHLJV010000003">
    <property type="protein sequence ID" value="KAK1598841.1"/>
    <property type="molecule type" value="Genomic_DNA"/>
</dbReference>
<comment type="caution">
    <text evidence="2">The sequence shown here is derived from an EMBL/GenBank/DDBJ whole genome shotgun (WGS) entry which is preliminary data.</text>
</comment>
<dbReference type="Proteomes" id="UP001230504">
    <property type="component" value="Unassembled WGS sequence"/>
</dbReference>
<gene>
    <name evidence="2" type="ORF">LY79DRAFT_699618</name>
</gene>
<accession>A0AAD8QBD5</accession>
<dbReference type="RefSeq" id="XP_060419503.1">
    <property type="nucleotide sequence ID" value="XM_060564896.1"/>
</dbReference>
<name>A0AAD8QBD5_9PEZI</name>
<dbReference type="GeneID" id="85449136"/>
<proteinExistence type="predicted"/>
<feature type="region of interest" description="Disordered" evidence="1">
    <location>
        <begin position="1"/>
        <end position="30"/>
    </location>
</feature>
<protein>
    <submittedName>
        <fullName evidence="2">Uncharacterized protein</fullName>
    </submittedName>
</protein>
<evidence type="ECO:0000256" key="1">
    <source>
        <dbReference type="SAM" id="MobiDB-lite"/>
    </source>
</evidence>
<feature type="compositionally biased region" description="Polar residues" evidence="1">
    <location>
        <begin position="19"/>
        <end position="29"/>
    </location>
</feature>
<dbReference type="AlphaFoldDB" id="A0AAD8QBD5"/>
<keyword evidence="3" id="KW-1185">Reference proteome</keyword>
<evidence type="ECO:0000313" key="3">
    <source>
        <dbReference type="Proteomes" id="UP001230504"/>
    </source>
</evidence>
<sequence length="157" mass="17532">MASKGTKKNIDDKGKHLSIDSQQRNSWHTNPYPCTAPRCIEVVKLVGQFMDLPMDYKVPDETTYGFYAAVIGELKAQYAEMAANSGDLKQKLSDMFKEWQDQGETSPMNEEVVKAVAKMKIFMAAWTKTVDEIDTLKSVHESLAKPSNPRKAAKGGK</sequence>